<proteinExistence type="predicted"/>
<dbReference type="Proteomes" id="UP001438707">
    <property type="component" value="Unassembled WGS sequence"/>
</dbReference>
<gene>
    <name evidence="1" type="ORF">WJX74_004826</name>
</gene>
<reference evidence="1 2" key="1">
    <citation type="journal article" date="2024" name="Nat. Commun.">
        <title>Phylogenomics reveals the evolutionary origins of lichenization in chlorophyte algae.</title>
        <authorList>
            <person name="Puginier C."/>
            <person name="Libourel C."/>
            <person name="Otte J."/>
            <person name="Skaloud P."/>
            <person name="Haon M."/>
            <person name="Grisel S."/>
            <person name="Petersen M."/>
            <person name="Berrin J.G."/>
            <person name="Delaux P.M."/>
            <person name="Dal Grande F."/>
            <person name="Keller J."/>
        </authorList>
    </citation>
    <scope>NUCLEOTIDE SEQUENCE [LARGE SCALE GENOMIC DNA]</scope>
    <source>
        <strain evidence="1 2">SAG 2145</strain>
    </source>
</reference>
<evidence type="ECO:0000313" key="1">
    <source>
        <dbReference type="EMBL" id="KAK9817584.1"/>
    </source>
</evidence>
<comment type="caution">
    <text evidence="1">The sequence shown here is derived from an EMBL/GenBank/DDBJ whole genome shotgun (WGS) entry which is preliminary data.</text>
</comment>
<dbReference type="EMBL" id="JALJOS010000064">
    <property type="protein sequence ID" value="KAK9817584.1"/>
    <property type="molecule type" value="Genomic_DNA"/>
</dbReference>
<sequence length="78" mass="8751">MNSSTLAPIIHALGYTGLTYSLWAIKEEIGASKTKAVVDFKQAFKDLLEETTVDFQFGWFHGKLAPFKFAKPQGKDRN</sequence>
<keyword evidence="2" id="KW-1185">Reference proteome</keyword>
<name>A0AAW1Q695_9CHLO</name>
<accession>A0AAW1Q695</accession>
<protein>
    <submittedName>
        <fullName evidence="1">Uncharacterized protein</fullName>
    </submittedName>
</protein>
<organism evidence="1 2">
    <name type="scientific">Apatococcus lobatus</name>
    <dbReference type="NCBI Taxonomy" id="904363"/>
    <lineage>
        <taxon>Eukaryota</taxon>
        <taxon>Viridiplantae</taxon>
        <taxon>Chlorophyta</taxon>
        <taxon>core chlorophytes</taxon>
        <taxon>Trebouxiophyceae</taxon>
        <taxon>Chlorellales</taxon>
        <taxon>Chlorellaceae</taxon>
        <taxon>Apatococcus</taxon>
    </lineage>
</organism>
<evidence type="ECO:0000313" key="2">
    <source>
        <dbReference type="Proteomes" id="UP001438707"/>
    </source>
</evidence>
<dbReference type="AlphaFoldDB" id="A0AAW1Q695"/>